<proteinExistence type="predicted"/>
<sequence length="126" mass="14436">MTIHVNHSPQFVFQSRVIAIYTNEDQLHPKCARWVTDQRTPLIPFKGLLDDALSLVTLKSTEVDCYQRMPAIRLFMHVDVPLAPPTPLEHVTFLFSGYLRNNRCTMDACRWLPAGKDQLALLSQIT</sequence>
<dbReference type="EMBL" id="BPLQ01013137">
    <property type="protein sequence ID" value="GIY70218.1"/>
    <property type="molecule type" value="Genomic_DNA"/>
</dbReference>
<dbReference type="AlphaFoldDB" id="A0AAV4VL15"/>
<evidence type="ECO:0000313" key="2">
    <source>
        <dbReference type="Proteomes" id="UP001054837"/>
    </source>
</evidence>
<dbReference type="Proteomes" id="UP001054837">
    <property type="component" value="Unassembled WGS sequence"/>
</dbReference>
<reference evidence="1 2" key="1">
    <citation type="submission" date="2021-06" db="EMBL/GenBank/DDBJ databases">
        <title>Caerostris darwini draft genome.</title>
        <authorList>
            <person name="Kono N."/>
            <person name="Arakawa K."/>
        </authorList>
    </citation>
    <scope>NUCLEOTIDE SEQUENCE [LARGE SCALE GENOMIC DNA]</scope>
</reference>
<gene>
    <name evidence="1" type="ORF">CDAR_168121</name>
</gene>
<keyword evidence="2" id="KW-1185">Reference proteome</keyword>
<accession>A0AAV4VL15</accession>
<name>A0AAV4VL15_9ARAC</name>
<comment type="caution">
    <text evidence="1">The sequence shown here is derived from an EMBL/GenBank/DDBJ whole genome shotgun (WGS) entry which is preliminary data.</text>
</comment>
<organism evidence="1 2">
    <name type="scientific">Caerostris darwini</name>
    <dbReference type="NCBI Taxonomy" id="1538125"/>
    <lineage>
        <taxon>Eukaryota</taxon>
        <taxon>Metazoa</taxon>
        <taxon>Ecdysozoa</taxon>
        <taxon>Arthropoda</taxon>
        <taxon>Chelicerata</taxon>
        <taxon>Arachnida</taxon>
        <taxon>Araneae</taxon>
        <taxon>Araneomorphae</taxon>
        <taxon>Entelegynae</taxon>
        <taxon>Araneoidea</taxon>
        <taxon>Araneidae</taxon>
        <taxon>Caerostris</taxon>
    </lineage>
</organism>
<evidence type="ECO:0000313" key="1">
    <source>
        <dbReference type="EMBL" id="GIY70218.1"/>
    </source>
</evidence>
<protein>
    <submittedName>
        <fullName evidence="1">Uncharacterized protein</fullName>
    </submittedName>
</protein>